<dbReference type="AlphaFoldDB" id="A0A0V0QQH8"/>
<evidence type="ECO:0008006" key="3">
    <source>
        <dbReference type="Google" id="ProtNLM"/>
    </source>
</evidence>
<evidence type="ECO:0000313" key="2">
    <source>
        <dbReference type="Proteomes" id="UP000054937"/>
    </source>
</evidence>
<comment type="caution">
    <text evidence="1">The sequence shown here is derived from an EMBL/GenBank/DDBJ whole genome shotgun (WGS) entry which is preliminary data.</text>
</comment>
<dbReference type="Pfam" id="PF07004">
    <property type="entry name" value="SHIPPO-rpt"/>
    <property type="match status" value="2"/>
</dbReference>
<proteinExistence type="predicted"/>
<accession>A0A0V0QQH8</accession>
<dbReference type="EMBL" id="LDAU01000115">
    <property type="protein sequence ID" value="KRX04465.1"/>
    <property type="molecule type" value="Genomic_DNA"/>
</dbReference>
<evidence type="ECO:0000313" key="1">
    <source>
        <dbReference type="EMBL" id="KRX04465.1"/>
    </source>
</evidence>
<name>A0A0V0QQH8_PSEPJ</name>
<sequence length="379" mass="43662">MSLVCTNKCKNLSQNHYIKDKVIPEKINFIFKNIWSTIMPFIGESLTILQDKTSENLYDVKIIQQPYACLLQNATKTHFKGRIYDIYRMIIGDYSKSTPNYIQKLNPVSANYYNQRIKERELEAKKGKSINFNHNYNEPIIEQYTQKKTPGPNQYNPKFDTVMRRSYNQPFYQSKRKLAGENINSNNKTPSSADYNFNFDGKIQFNPQKATSFPRTGRIYIDSRKDYPGVGTYNSSKLIEMNRSKGILFSRSDARKSMEIKTPGVGTYNTNRSLSQYNQHKFNNSKRFTNKIVTTPGVGNYNVEKAIRFTSDIGTKYDNKYGVIGKSGLTQNKQFYGSLGSPAPGSYNVQGYFDQLSKNKIKDSIVHRRHGKKPNNIIV</sequence>
<reference evidence="1 2" key="1">
    <citation type="journal article" date="2015" name="Sci. Rep.">
        <title>Genome of the facultative scuticociliatosis pathogen Pseudocohnilembus persalinus provides insight into its virulence through horizontal gene transfer.</title>
        <authorList>
            <person name="Xiong J."/>
            <person name="Wang G."/>
            <person name="Cheng J."/>
            <person name="Tian M."/>
            <person name="Pan X."/>
            <person name="Warren A."/>
            <person name="Jiang C."/>
            <person name="Yuan D."/>
            <person name="Miao W."/>
        </authorList>
    </citation>
    <scope>NUCLEOTIDE SEQUENCE [LARGE SCALE GENOMIC DNA]</scope>
    <source>
        <strain evidence="1">36N120E</strain>
    </source>
</reference>
<dbReference type="InParanoid" id="A0A0V0QQH8"/>
<keyword evidence="2" id="KW-1185">Reference proteome</keyword>
<gene>
    <name evidence="1" type="ORF">PPERSA_06018</name>
</gene>
<organism evidence="1 2">
    <name type="scientific">Pseudocohnilembus persalinus</name>
    <name type="common">Ciliate</name>
    <dbReference type="NCBI Taxonomy" id="266149"/>
    <lineage>
        <taxon>Eukaryota</taxon>
        <taxon>Sar</taxon>
        <taxon>Alveolata</taxon>
        <taxon>Ciliophora</taxon>
        <taxon>Intramacronucleata</taxon>
        <taxon>Oligohymenophorea</taxon>
        <taxon>Scuticociliatia</taxon>
        <taxon>Philasterida</taxon>
        <taxon>Pseudocohnilembidae</taxon>
        <taxon>Pseudocohnilembus</taxon>
    </lineage>
</organism>
<dbReference type="Proteomes" id="UP000054937">
    <property type="component" value="Unassembled WGS sequence"/>
</dbReference>
<protein>
    <recommendedName>
        <fullName evidence="3">Sperm-tail PG-rich repeat</fullName>
    </recommendedName>
</protein>
<dbReference type="InterPro" id="IPR010736">
    <property type="entry name" value="SHIPPO-rpt"/>
</dbReference>